<dbReference type="HOGENOM" id="CLU_2373359_0_0_1"/>
<evidence type="ECO:0000256" key="8">
    <source>
        <dbReference type="ARBA" id="ARBA00022723"/>
    </source>
</evidence>
<name>S3C0H1_OPHP1</name>
<evidence type="ECO:0000256" key="4">
    <source>
        <dbReference type="ARBA" id="ARBA00022475"/>
    </source>
</evidence>
<evidence type="ECO:0000313" key="18">
    <source>
        <dbReference type="EMBL" id="EPE07044.1"/>
    </source>
</evidence>
<reference evidence="18 19" key="1">
    <citation type="journal article" date="2013" name="BMC Genomics">
        <title>The genome and transcriptome of the pine saprophyte Ophiostoma piceae, and a comparison with the bark beetle-associated pine pathogen Grosmannia clavigera.</title>
        <authorList>
            <person name="Haridas S."/>
            <person name="Wang Y."/>
            <person name="Lim L."/>
            <person name="Massoumi Alamouti S."/>
            <person name="Jackman S."/>
            <person name="Docking R."/>
            <person name="Robertson G."/>
            <person name="Birol I."/>
            <person name="Bohlmann J."/>
            <person name="Breuil C."/>
        </authorList>
    </citation>
    <scope>NUCLEOTIDE SEQUENCE [LARGE SCALE GENOMIC DNA]</scope>
    <source>
        <strain evidence="18 19">UAMH 11346</strain>
    </source>
</reference>
<comment type="subcellular location">
    <subcellularLocation>
        <location evidence="1">Cell membrane</location>
        <topology evidence="1">Lipid-anchor</topology>
        <topology evidence="1">GPI-anchor</topology>
    </subcellularLocation>
    <subcellularLocation>
        <location evidence="2">Secreted</location>
    </subcellularLocation>
</comment>
<dbReference type="OMA" id="SEYERCH"/>
<keyword evidence="7" id="KW-0336">GPI-anchor</keyword>
<evidence type="ECO:0000259" key="17">
    <source>
        <dbReference type="PROSITE" id="PS52012"/>
    </source>
</evidence>
<evidence type="ECO:0000256" key="16">
    <source>
        <dbReference type="SAM" id="SignalP"/>
    </source>
</evidence>
<proteinExistence type="inferred from homology"/>
<evidence type="ECO:0000256" key="1">
    <source>
        <dbReference type="ARBA" id="ARBA00004609"/>
    </source>
</evidence>
<evidence type="ECO:0000256" key="5">
    <source>
        <dbReference type="ARBA" id="ARBA00022525"/>
    </source>
</evidence>
<dbReference type="GO" id="GO:0005886">
    <property type="term" value="C:plasma membrane"/>
    <property type="evidence" value="ECO:0007669"/>
    <property type="project" value="UniProtKB-SubCell"/>
</dbReference>
<evidence type="ECO:0000256" key="9">
    <source>
        <dbReference type="ARBA" id="ARBA00022729"/>
    </source>
</evidence>
<keyword evidence="19" id="KW-1185">Reference proteome</keyword>
<feature type="binding site" description="axial binding residue" evidence="15">
    <location>
        <position position="42"/>
    </location>
    <ligand>
        <name>heme</name>
        <dbReference type="ChEBI" id="CHEBI:30413"/>
    </ligand>
    <ligandPart>
        <name>Fe</name>
        <dbReference type="ChEBI" id="CHEBI:18248"/>
    </ligandPart>
</feature>
<evidence type="ECO:0000256" key="7">
    <source>
        <dbReference type="ARBA" id="ARBA00022622"/>
    </source>
</evidence>
<dbReference type="PANTHER" id="PTHR37928:SF2">
    <property type="entry name" value="GPI ANCHORED CFEM DOMAIN PROTEIN (AFU_ORTHOLOGUE AFUA_6G10580)"/>
    <property type="match status" value="1"/>
</dbReference>
<dbReference type="GO" id="GO:0005576">
    <property type="term" value="C:extracellular region"/>
    <property type="evidence" value="ECO:0007669"/>
    <property type="project" value="UniProtKB-SubCell"/>
</dbReference>
<dbReference type="OrthoDB" id="3065412at2759"/>
<evidence type="ECO:0000256" key="10">
    <source>
        <dbReference type="ARBA" id="ARBA00023004"/>
    </source>
</evidence>
<comment type="similarity">
    <text evidence="3">Belongs to the RBT5 family.</text>
</comment>
<dbReference type="PANTHER" id="PTHR37928">
    <property type="entry name" value="CFEM DOMAIN PROTEIN (AFU_ORTHOLOGUE AFUA_6G14090)"/>
    <property type="match status" value="1"/>
</dbReference>
<keyword evidence="11" id="KW-0472">Membrane</keyword>
<dbReference type="InterPro" id="IPR008427">
    <property type="entry name" value="Extracellular_membr_CFEM_dom"/>
</dbReference>
<evidence type="ECO:0000256" key="12">
    <source>
        <dbReference type="ARBA" id="ARBA00023157"/>
    </source>
</evidence>
<dbReference type="InterPro" id="IPR051735">
    <property type="entry name" value="CFEM_domain"/>
</dbReference>
<dbReference type="eggNOG" id="ENOG502SD7M">
    <property type="taxonomic scope" value="Eukaryota"/>
</dbReference>
<dbReference type="PROSITE" id="PS52012">
    <property type="entry name" value="CFEM"/>
    <property type="match status" value="1"/>
</dbReference>
<evidence type="ECO:0000256" key="14">
    <source>
        <dbReference type="ARBA" id="ARBA00023288"/>
    </source>
</evidence>
<keyword evidence="14" id="KW-0449">Lipoprotein</keyword>
<keyword evidence="8 15" id="KW-0479">Metal-binding</keyword>
<sequence length="95" mass="9658">MKPAAVLVFAGLAAAQFSQLPTCAQSCANTYLQKGIGNCGVDVKCICSDSDFLGGIACCLAQPGGCDTADQSSAVVFASQLCAAQGVTSEYERCH</sequence>
<feature type="signal peptide" evidence="16">
    <location>
        <begin position="1"/>
        <end position="15"/>
    </location>
</feature>
<evidence type="ECO:0000256" key="6">
    <source>
        <dbReference type="ARBA" id="ARBA00022617"/>
    </source>
</evidence>
<keyword evidence="12" id="KW-1015">Disulfide bond</keyword>
<dbReference type="VEuPathDB" id="FungiDB:F503_03471"/>
<feature type="domain" description="CFEM" evidence="17">
    <location>
        <begin position="1"/>
        <end position="95"/>
    </location>
</feature>
<evidence type="ECO:0000256" key="2">
    <source>
        <dbReference type="ARBA" id="ARBA00004613"/>
    </source>
</evidence>
<evidence type="ECO:0000313" key="19">
    <source>
        <dbReference type="Proteomes" id="UP000016923"/>
    </source>
</evidence>
<dbReference type="GO" id="GO:0046872">
    <property type="term" value="F:metal ion binding"/>
    <property type="evidence" value="ECO:0007669"/>
    <property type="project" value="UniProtKB-UniRule"/>
</dbReference>
<keyword evidence="5" id="KW-0964">Secreted</keyword>
<dbReference type="Proteomes" id="UP000016923">
    <property type="component" value="Unassembled WGS sequence"/>
</dbReference>
<dbReference type="STRING" id="1262450.S3C0H1"/>
<dbReference type="Pfam" id="PF05730">
    <property type="entry name" value="CFEM"/>
    <property type="match status" value="1"/>
</dbReference>
<protein>
    <submittedName>
        <fullName evidence="18">Extracellular membrane protein</fullName>
    </submittedName>
</protein>
<dbReference type="AlphaFoldDB" id="S3C0H1"/>
<dbReference type="GO" id="GO:0098552">
    <property type="term" value="C:side of membrane"/>
    <property type="evidence" value="ECO:0007669"/>
    <property type="project" value="UniProtKB-KW"/>
</dbReference>
<organism evidence="18 19">
    <name type="scientific">Ophiostoma piceae (strain UAMH 11346)</name>
    <name type="common">Sap stain fungus</name>
    <dbReference type="NCBI Taxonomy" id="1262450"/>
    <lineage>
        <taxon>Eukaryota</taxon>
        <taxon>Fungi</taxon>
        <taxon>Dikarya</taxon>
        <taxon>Ascomycota</taxon>
        <taxon>Pezizomycotina</taxon>
        <taxon>Sordariomycetes</taxon>
        <taxon>Sordariomycetidae</taxon>
        <taxon>Ophiostomatales</taxon>
        <taxon>Ophiostomataceae</taxon>
        <taxon>Ophiostoma</taxon>
    </lineage>
</organism>
<keyword evidence="9 16" id="KW-0732">Signal</keyword>
<evidence type="ECO:0000256" key="13">
    <source>
        <dbReference type="ARBA" id="ARBA00023180"/>
    </source>
</evidence>
<evidence type="ECO:0000256" key="11">
    <source>
        <dbReference type="ARBA" id="ARBA00023136"/>
    </source>
</evidence>
<comment type="caution">
    <text evidence="15">Lacks conserved residue(s) required for the propagation of feature annotation.</text>
</comment>
<dbReference type="EMBL" id="KE148152">
    <property type="protein sequence ID" value="EPE07044.1"/>
    <property type="molecule type" value="Genomic_DNA"/>
</dbReference>
<keyword evidence="6 15" id="KW-0349">Heme</keyword>
<keyword evidence="4" id="KW-1003">Cell membrane</keyword>
<feature type="chain" id="PRO_5012881325" evidence="16">
    <location>
        <begin position="16"/>
        <end position="95"/>
    </location>
</feature>
<keyword evidence="10 15" id="KW-0408">Iron</keyword>
<gene>
    <name evidence="18" type="ORF">F503_03471</name>
</gene>
<evidence type="ECO:0000256" key="15">
    <source>
        <dbReference type="PROSITE-ProRule" id="PRU01356"/>
    </source>
</evidence>
<evidence type="ECO:0000256" key="3">
    <source>
        <dbReference type="ARBA" id="ARBA00010031"/>
    </source>
</evidence>
<keyword evidence="13" id="KW-0325">Glycoprotein</keyword>
<accession>S3C0H1</accession>